<accession>A0A1X7S866</accession>
<gene>
    <name evidence="2" type="ORF">ZT3D7_G11038</name>
</gene>
<dbReference type="AlphaFoldDB" id="A0A1X7S866"/>
<evidence type="ECO:0000256" key="1">
    <source>
        <dbReference type="SAM" id="Phobius"/>
    </source>
</evidence>
<keyword evidence="1" id="KW-1133">Transmembrane helix</keyword>
<reference evidence="2 3" key="1">
    <citation type="submission" date="2016-06" db="EMBL/GenBank/DDBJ databases">
        <authorList>
            <person name="Kjaerup R.B."/>
            <person name="Dalgaard T.S."/>
            <person name="Juul-Madsen H.R."/>
        </authorList>
    </citation>
    <scope>NUCLEOTIDE SEQUENCE [LARGE SCALE GENOMIC DNA]</scope>
</reference>
<dbReference type="Proteomes" id="UP000215127">
    <property type="component" value="Chromosome 12"/>
</dbReference>
<sequence length="171" mass="19341">MLFILSAIELCLLALKTTFEQASSRLSAEHSTTTAILSTLIWMSARLVVSTALLVAISAMKDISHRHPVSLWSRNTIALKGLVEHFTTYNLLLMTAALISKANDSLLVHGSTAEIILVNAFLMLAFAFVAKTTEYNGRYFVAWVRELNERFVFCFMILRMHFYHPEVWPTN</sequence>
<feature type="transmembrane region" description="Helical" evidence="1">
    <location>
        <begin position="106"/>
        <end position="130"/>
    </location>
</feature>
<feature type="transmembrane region" description="Helical" evidence="1">
    <location>
        <begin position="81"/>
        <end position="100"/>
    </location>
</feature>
<keyword evidence="1" id="KW-0472">Membrane</keyword>
<evidence type="ECO:0000313" key="2">
    <source>
        <dbReference type="EMBL" id="SMQ55883.1"/>
    </source>
</evidence>
<feature type="transmembrane region" description="Helical" evidence="1">
    <location>
        <begin position="40"/>
        <end position="60"/>
    </location>
</feature>
<keyword evidence="3" id="KW-1185">Reference proteome</keyword>
<dbReference type="EMBL" id="LT853703">
    <property type="protein sequence ID" value="SMQ55883.1"/>
    <property type="molecule type" value="Genomic_DNA"/>
</dbReference>
<protein>
    <submittedName>
        <fullName evidence="2">Uncharacterized protein</fullName>
    </submittedName>
</protein>
<name>A0A1X7S866_ZYMT9</name>
<proteinExistence type="predicted"/>
<evidence type="ECO:0000313" key="3">
    <source>
        <dbReference type="Proteomes" id="UP000215127"/>
    </source>
</evidence>
<keyword evidence="1" id="KW-0812">Transmembrane</keyword>
<organism evidence="2 3">
    <name type="scientific">Zymoseptoria tritici (strain ST99CH_3D7)</name>
    <dbReference type="NCBI Taxonomy" id="1276538"/>
    <lineage>
        <taxon>Eukaryota</taxon>
        <taxon>Fungi</taxon>
        <taxon>Dikarya</taxon>
        <taxon>Ascomycota</taxon>
        <taxon>Pezizomycotina</taxon>
        <taxon>Dothideomycetes</taxon>
        <taxon>Dothideomycetidae</taxon>
        <taxon>Mycosphaerellales</taxon>
        <taxon>Mycosphaerellaceae</taxon>
        <taxon>Zymoseptoria</taxon>
    </lineage>
</organism>